<gene>
    <name evidence="1" type="ORF">NECAME_17418</name>
</gene>
<reference evidence="2" key="1">
    <citation type="journal article" date="2014" name="Nat. Genet.">
        <title>Genome of the human hookworm Necator americanus.</title>
        <authorList>
            <person name="Tang Y.T."/>
            <person name="Gao X."/>
            <person name="Rosa B.A."/>
            <person name="Abubucker S."/>
            <person name="Hallsworth-Pepin K."/>
            <person name="Martin J."/>
            <person name="Tyagi R."/>
            <person name="Heizer E."/>
            <person name="Zhang X."/>
            <person name="Bhonagiri-Palsikar V."/>
            <person name="Minx P."/>
            <person name="Warren W.C."/>
            <person name="Wang Q."/>
            <person name="Zhan B."/>
            <person name="Hotez P.J."/>
            <person name="Sternberg P.W."/>
            <person name="Dougall A."/>
            <person name="Gaze S.T."/>
            <person name="Mulvenna J."/>
            <person name="Sotillo J."/>
            <person name="Ranganathan S."/>
            <person name="Rabelo E.M."/>
            <person name="Wilson R.K."/>
            <person name="Felgner P.L."/>
            <person name="Bethony J."/>
            <person name="Hawdon J.M."/>
            <person name="Gasser R.B."/>
            <person name="Loukas A."/>
            <person name="Mitreva M."/>
        </authorList>
    </citation>
    <scope>NUCLEOTIDE SEQUENCE [LARGE SCALE GENOMIC DNA]</scope>
</reference>
<sequence>MNGFEVKADIRTQLNESGCALADSPPKCPTSLIASAVTAYCCMTGLKVLHFAIIHLWRTVKAEH</sequence>
<name>W2TNB5_NECAM</name>
<evidence type="ECO:0000313" key="1">
    <source>
        <dbReference type="EMBL" id="ETN83595.1"/>
    </source>
</evidence>
<proteinExistence type="predicted"/>
<keyword evidence="2" id="KW-1185">Reference proteome</keyword>
<accession>W2TNB5</accession>
<evidence type="ECO:0000313" key="2">
    <source>
        <dbReference type="Proteomes" id="UP000053676"/>
    </source>
</evidence>
<dbReference type="EMBL" id="KI658165">
    <property type="protein sequence ID" value="ETN83595.1"/>
    <property type="molecule type" value="Genomic_DNA"/>
</dbReference>
<organism evidence="1 2">
    <name type="scientific">Necator americanus</name>
    <name type="common">Human hookworm</name>
    <dbReference type="NCBI Taxonomy" id="51031"/>
    <lineage>
        <taxon>Eukaryota</taxon>
        <taxon>Metazoa</taxon>
        <taxon>Ecdysozoa</taxon>
        <taxon>Nematoda</taxon>
        <taxon>Chromadorea</taxon>
        <taxon>Rhabditida</taxon>
        <taxon>Rhabditina</taxon>
        <taxon>Rhabditomorpha</taxon>
        <taxon>Strongyloidea</taxon>
        <taxon>Ancylostomatidae</taxon>
        <taxon>Bunostominae</taxon>
        <taxon>Necator</taxon>
    </lineage>
</organism>
<protein>
    <submittedName>
        <fullName evidence="1">Uncharacterized protein</fullName>
    </submittedName>
</protein>
<dbReference type="Proteomes" id="UP000053676">
    <property type="component" value="Unassembled WGS sequence"/>
</dbReference>
<dbReference type="AlphaFoldDB" id="W2TNB5"/>
<dbReference type="KEGG" id="nai:NECAME_17418"/>